<feature type="domain" description="Rhodanese" evidence="1">
    <location>
        <begin position="21"/>
        <end position="107"/>
    </location>
</feature>
<gene>
    <name evidence="2" type="ORF">ACFPFU_17430</name>
</gene>
<dbReference type="Gene3D" id="3.40.250.10">
    <property type="entry name" value="Rhodanese-like domain"/>
    <property type="match status" value="1"/>
</dbReference>
<dbReference type="PROSITE" id="PS50206">
    <property type="entry name" value="RHODANESE_3"/>
    <property type="match status" value="1"/>
</dbReference>
<accession>A0ABV9T4X4</accession>
<keyword evidence="3" id="KW-1185">Reference proteome</keyword>
<evidence type="ECO:0000313" key="3">
    <source>
        <dbReference type="Proteomes" id="UP001595818"/>
    </source>
</evidence>
<dbReference type="Pfam" id="PF00581">
    <property type="entry name" value="Rhodanese"/>
    <property type="match status" value="1"/>
</dbReference>
<dbReference type="SUPFAM" id="SSF52821">
    <property type="entry name" value="Rhodanese/Cell cycle control phosphatase"/>
    <property type="match status" value="1"/>
</dbReference>
<dbReference type="SMART" id="SM00450">
    <property type="entry name" value="RHOD"/>
    <property type="match status" value="1"/>
</dbReference>
<dbReference type="InterPro" id="IPR050229">
    <property type="entry name" value="GlpE_sulfurtransferase"/>
</dbReference>
<dbReference type="CDD" id="cd00158">
    <property type="entry name" value="RHOD"/>
    <property type="match status" value="1"/>
</dbReference>
<dbReference type="Proteomes" id="UP001595818">
    <property type="component" value="Unassembled WGS sequence"/>
</dbReference>
<comment type="caution">
    <text evidence="2">The sequence shown here is derived from an EMBL/GenBank/DDBJ whole genome shotgun (WGS) entry which is preliminary data.</text>
</comment>
<reference evidence="3" key="1">
    <citation type="journal article" date="2019" name="Int. J. Syst. Evol. Microbiol.">
        <title>The Global Catalogue of Microorganisms (GCM) 10K type strain sequencing project: providing services to taxonomists for standard genome sequencing and annotation.</title>
        <authorList>
            <consortium name="The Broad Institute Genomics Platform"/>
            <consortium name="The Broad Institute Genome Sequencing Center for Infectious Disease"/>
            <person name="Wu L."/>
            <person name="Ma J."/>
        </authorList>
    </citation>
    <scope>NUCLEOTIDE SEQUENCE [LARGE SCALE GENOMIC DNA]</scope>
    <source>
        <strain evidence="3">CGMCC 4.7466</strain>
    </source>
</reference>
<sequence>MFEIFGNLFARTENSKLGEAIQQGAFLVDVRMPYEFEADKVKGSVNIPLNRLQGELEKFKDKKSIVVFCRSGNRSGQAKAILEQNGFRNVINGGTSQNLHAYVNQEK</sequence>
<dbReference type="EMBL" id="JBHSJJ010000011">
    <property type="protein sequence ID" value="MFC4873488.1"/>
    <property type="molecule type" value="Genomic_DNA"/>
</dbReference>
<proteinExistence type="predicted"/>
<dbReference type="InterPro" id="IPR036873">
    <property type="entry name" value="Rhodanese-like_dom_sf"/>
</dbReference>
<dbReference type="RefSeq" id="WP_377066394.1">
    <property type="nucleotide sequence ID" value="NZ_JBHSJJ010000011.1"/>
</dbReference>
<dbReference type="InterPro" id="IPR001763">
    <property type="entry name" value="Rhodanese-like_dom"/>
</dbReference>
<evidence type="ECO:0000259" key="1">
    <source>
        <dbReference type="PROSITE" id="PS50206"/>
    </source>
</evidence>
<evidence type="ECO:0000313" key="2">
    <source>
        <dbReference type="EMBL" id="MFC4873488.1"/>
    </source>
</evidence>
<dbReference type="PANTHER" id="PTHR43031:SF1">
    <property type="entry name" value="PYRIDINE NUCLEOTIDE-DISULPHIDE OXIDOREDUCTASE"/>
    <property type="match status" value="1"/>
</dbReference>
<name>A0ABV9T4X4_9BACT</name>
<organism evidence="2 3">
    <name type="scientific">Negadavirga shengliensis</name>
    <dbReference type="NCBI Taxonomy" id="1389218"/>
    <lineage>
        <taxon>Bacteria</taxon>
        <taxon>Pseudomonadati</taxon>
        <taxon>Bacteroidota</taxon>
        <taxon>Cytophagia</taxon>
        <taxon>Cytophagales</taxon>
        <taxon>Cyclobacteriaceae</taxon>
        <taxon>Negadavirga</taxon>
    </lineage>
</organism>
<dbReference type="PANTHER" id="PTHR43031">
    <property type="entry name" value="FAD-DEPENDENT OXIDOREDUCTASE"/>
    <property type="match status" value="1"/>
</dbReference>
<protein>
    <submittedName>
        <fullName evidence="2">Rhodanese-like domain-containing protein</fullName>
    </submittedName>
</protein>